<keyword evidence="4" id="KW-1185">Reference proteome</keyword>
<dbReference type="SUPFAM" id="SSF55874">
    <property type="entry name" value="ATPase domain of HSP90 chaperone/DNA topoisomerase II/histidine kinase"/>
    <property type="match status" value="1"/>
</dbReference>
<dbReference type="EMBL" id="NHZQ01000447">
    <property type="protein sequence ID" value="PSK34579.1"/>
    <property type="molecule type" value="Genomic_DNA"/>
</dbReference>
<evidence type="ECO:0000313" key="4">
    <source>
        <dbReference type="Proteomes" id="UP000243723"/>
    </source>
</evidence>
<dbReference type="Proteomes" id="UP000243723">
    <property type="component" value="Unassembled WGS sequence"/>
</dbReference>
<feature type="compositionally biased region" description="Polar residues" evidence="2">
    <location>
        <begin position="454"/>
        <end position="472"/>
    </location>
</feature>
<dbReference type="GO" id="GO:0006298">
    <property type="term" value="P:mismatch repair"/>
    <property type="evidence" value="ECO:0007669"/>
    <property type="project" value="InterPro"/>
</dbReference>
<organism evidence="3 4">
    <name type="scientific">Elsinoe australis</name>
    <dbReference type="NCBI Taxonomy" id="40998"/>
    <lineage>
        <taxon>Eukaryota</taxon>
        <taxon>Fungi</taxon>
        <taxon>Dikarya</taxon>
        <taxon>Ascomycota</taxon>
        <taxon>Pezizomycotina</taxon>
        <taxon>Dothideomycetes</taxon>
        <taxon>Dothideomycetidae</taxon>
        <taxon>Myriangiales</taxon>
        <taxon>Elsinoaceae</taxon>
        <taxon>Elsinoe</taxon>
    </lineage>
</organism>
<protein>
    <submittedName>
        <fullName evidence="3">Uncharacterized protein</fullName>
    </submittedName>
</protein>
<proteinExistence type="inferred from homology"/>
<name>A0A2P7YF27_9PEZI</name>
<dbReference type="PANTHER" id="PTHR10073">
    <property type="entry name" value="DNA MISMATCH REPAIR PROTEIN MLH, PMS, MUTL"/>
    <property type="match status" value="1"/>
</dbReference>
<dbReference type="Gene3D" id="3.30.565.10">
    <property type="entry name" value="Histidine kinase-like ATPase, C-terminal domain"/>
    <property type="match status" value="1"/>
</dbReference>
<dbReference type="GO" id="GO:0032300">
    <property type="term" value="C:mismatch repair complex"/>
    <property type="evidence" value="ECO:0007669"/>
    <property type="project" value="InterPro"/>
</dbReference>
<dbReference type="GO" id="GO:0140664">
    <property type="term" value="F:ATP-dependent DNA damage sensor activity"/>
    <property type="evidence" value="ECO:0007669"/>
    <property type="project" value="InterPro"/>
</dbReference>
<sequence>MSHLDISNTKPRISHANPSQTIQPLAPDVIAHLKSSVVITSLFDVVLGLLENSLDASSSTIDISVDFVRGSCTVEDDGTGITPSAFRVDGGLGQLHHTAKKASDNVHGGNGIFLASLSSVSLLSITSKHHQHYSVNQMLSHRGKIMSRQTPVKSSQGVVLAHRRGTIVTVRDLFGNMPVRVKHRAEIAASSGELEKQWHSLVKAICAYCIAWTAPVSIKIQEAQNASMKCFIRPPASVSEGDMNASGTDQIRQKIKRAPSLLVSSGLVEARLISSFVPAAASTLHFSVKGLFSMVPVPVKSLQFISIGMKPLIASVSAKVFFDVINDIFEKSSFGFSDEDDGLQMGGFAATSPSIRLRDLRNRRKGLDRWPVFFINVQQVGCDSNNCSSTESIETHALLKLLAALARGWLEQNHFMLRKTHGSHRNSNHEIQSESNDVSRTVLKAAAPTSLNASTPLSTLLSERPASASSLEPSKKRPRLDIPVIPSTGMFSGWSRIKSGNPLSKEQLWNESVTKASAFSIGKGIVINPAR</sequence>
<dbReference type="STRING" id="40998.A0A2P7YF27"/>
<dbReference type="PANTHER" id="PTHR10073:SF47">
    <property type="entry name" value="DNA MISMATCH REPAIR PROTEIN MLH3"/>
    <property type="match status" value="1"/>
</dbReference>
<comment type="caution">
    <text evidence="3">The sequence shown here is derived from an EMBL/GenBank/DDBJ whole genome shotgun (WGS) entry which is preliminary data.</text>
</comment>
<feature type="region of interest" description="Disordered" evidence="2">
    <location>
        <begin position="1"/>
        <end position="20"/>
    </location>
</feature>
<evidence type="ECO:0000256" key="1">
    <source>
        <dbReference type="ARBA" id="ARBA00006082"/>
    </source>
</evidence>
<evidence type="ECO:0000313" key="3">
    <source>
        <dbReference type="EMBL" id="PSK34579.1"/>
    </source>
</evidence>
<gene>
    <name evidence="3" type="ORF">B9Z65_8905</name>
</gene>
<dbReference type="Pfam" id="PF13589">
    <property type="entry name" value="HATPase_c_3"/>
    <property type="match status" value="1"/>
</dbReference>
<dbReference type="InterPro" id="IPR038973">
    <property type="entry name" value="MutL/Mlh/Pms-like"/>
</dbReference>
<dbReference type="GO" id="GO:0016887">
    <property type="term" value="F:ATP hydrolysis activity"/>
    <property type="evidence" value="ECO:0007669"/>
    <property type="project" value="InterPro"/>
</dbReference>
<comment type="similarity">
    <text evidence="1">Belongs to the DNA mismatch repair MutL/HexB family.</text>
</comment>
<feature type="region of interest" description="Disordered" evidence="2">
    <location>
        <begin position="454"/>
        <end position="479"/>
    </location>
</feature>
<reference evidence="3 4" key="1">
    <citation type="submission" date="2017-05" db="EMBL/GenBank/DDBJ databases">
        <title>Draft genome sequence of Elsinoe australis.</title>
        <authorList>
            <person name="Cheng Q."/>
        </authorList>
    </citation>
    <scope>NUCLEOTIDE SEQUENCE [LARGE SCALE GENOMIC DNA]</scope>
    <source>
        <strain evidence="3 4">NL1</strain>
    </source>
</reference>
<dbReference type="InterPro" id="IPR036890">
    <property type="entry name" value="HATPase_C_sf"/>
</dbReference>
<dbReference type="OrthoDB" id="429932at2759"/>
<dbReference type="AlphaFoldDB" id="A0A2P7YF27"/>
<accession>A0A2P7YF27</accession>
<evidence type="ECO:0000256" key="2">
    <source>
        <dbReference type="SAM" id="MobiDB-lite"/>
    </source>
</evidence>